<evidence type="ECO:0000256" key="1">
    <source>
        <dbReference type="SAM" id="Phobius"/>
    </source>
</evidence>
<keyword evidence="3" id="KW-1185">Reference proteome</keyword>
<comment type="caution">
    <text evidence="2">The sequence shown here is derived from an EMBL/GenBank/DDBJ whole genome shotgun (WGS) entry which is preliminary data.</text>
</comment>
<protein>
    <submittedName>
        <fullName evidence="2">Uncharacterized protein</fullName>
    </submittedName>
</protein>
<keyword evidence="1" id="KW-0812">Transmembrane</keyword>
<dbReference type="AlphaFoldDB" id="A0A8J7LUR3"/>
<keyword evidence="1" id="KW-0472">Membrane</keyword>
<dbReference type="Proteomes" id="UP000636888">
    <property type="component" value="Unassembled WGS sequence"/>
</dbReference>
<evidence type="ECO:0000313" key="3">
    <source>
        <dbReference type="Proteomes" id="UP000636888"/>
    </source>
</evidence>
<dbReference type="EMBL" id="JAEMHM010000003">
    <property type="protein sequence ID" value="MBJ6724015.1"/>
    <property type="molecule type" value="Genomic_DNA"/>
</dbReference>
<reference evidence="2" key="1">
    <citation type="submission" date="2020-12" db="EMBL/GenBank/DDBJ databases">
        <title>Geomonas sp. Red875, isolated from river sediment.</title>
        <authorList>
            <person name="Xu Z."/>
            <person name="Zhang Z."/>
            <person name="Masuda Y."/>
            <person name="Itoh H."/>
            <person name="Senoo K."/>
        </authorList>
    </citation>
    <scope>NUCLEOTIDE SEQUENCE</scope>
    <source>
        <strain evidence="2">Red875</strain>
    </source>
</reference>
<accession>A0A8J7LUR3</accession>
<gene>
    <name evidence="2" type="ORF">JFN93_04775</name>
</gene>
<name>A0A8J7LUR3_9BACT</name>
<sequence>MALIDDVKDSPGVGIFIGIGAVLLAPVLLPILASAARPLAPQISSAAVGLTTSPKKGATPW</sequence>
<dbReference type="RefSeq" id="WP_199382853.1">
    <property type="nucleotide sequence ID" value="NZ_JAEMHM010000003.1"/>
</dbReference>
<feature type="transmembrane region" description="Helical" evidence="1">
    <location>
        <begin position="12"/>
        <end position="33"/>
    </location>
</feature>
<proteinExistence type="predicted"/>
<organism evidence="2 3">
    <name type="scientific">Geomesophilobacter sediminis</name>
    <dbReference type="NCBI Taxonomy" id="2798584"/>
    <lineage>
        <taxon>Bacteria</taxon>
        <taxon>Pseudomonadati</taxon>
        <taxon>Thermodesulfobacteriota</taxon>
        <taxon>Desulfuromonadia</taxon>
        <taxon>Geobacterales</taxon>
        <taxon>Geobacteraceae</taxon>
        <taxon>Geomesophilobacter</taxon>
    </lineage>
</organism>
<evidence type="ECO:0000313" key="2">
    <source>
        <dbReference type="EMBL" id="MBJ6724015.1"/>
    </source>
</evidence>
<keyword evidence="1" id="KW-1133">Transmembrane helix</keyword>